<dbReference type="OrthoDB" id="1296716at2759"/>
<reference evidence="1 2" key="1">
    <citation type="submission" date="2018-04" db="EMBL/GenBank/DDBJ databases">
        <authorList>
            <person name="Vogel A."/>
        </authorList>
    </citation>
    <scope>NUCLEOTIDE SEQUENCE [LARGE SCALE GENOMIC DNA]</scope>
</reference>
<dbReference type="PANTHER" id="PTHR11439:SF467">
    <property type="entry name" value="INTEGRASE CATALYTIC DOMAIN-CONTAINING PROTEIN"/>
    <property type="match status" value="1"/>
</dbReference>
<dbReference type="PANTHER" id="PTHR11439">
    <property type="entry name" value="GAG-POL-RELATED RETROTRANSPOSON"/>
    <property type="match status" value="1"/>
</dbReference>
<dbReference type="Pfam" id="PF14223">
    <property type="entry name" value="Retrotran_gag_2"/>
    <property type="match status" value="1"/>
</dbReference>
<evidence type="ECO:0008006" key="3">
    <source>
        <dbReference type="Google" id="ProtNLM"/>
    </source>
</evidence>
<dbReference type="Proteomes" id="UP000595140">
    <property type="component" value="Unassembled WGS sequence"/>
</dbReference>
<keyword evidence="2" id="KW-1185">Reference proteome</keyword>
<evidence type="ECO:0000313" key="2">
    <source>
        <dbReference type="Proteomes" id="UP000595140"/>
    </source>
</evidence>
<name>A0A484L025_9ASTE</name>
<gene>
    <name evidence="1" type="ORF">CCAM_LOCUS11585</name>
</gene>
<accession>A0A484L025</accession>
<sequence>MGIETLNGANFSSWKDSLMLTLGMLDFDYAPPALTDKSTAEDKIVHERWERCNRMALMLIKNSIIIIIRGAIPDSSNAKIYLASVEEQFKATSKAHASTLILKMVTTKYDGNSGIREHIMMMNDMARKLKGLDMEISEGFLVHFIMTSLPASFEAFKVNYNTQKVKWSMNELIAIRSDNLEVVGYSDSDFAKCKDDKKSTSGYIFMLAGGPISWKSHKQELTATSTMMAEYIALYNATCHGMLLRNLITGLKVVNSISRPLKLYCDNSAAVSFSNSNSLTGAALYLDTKYLFVRERVEENKLCIEHISTKNMLADPMTKGLPPKIFEEHVSKMGLSKDLI</sequence>
<protein>
    <recommendedName>
        <fullName evidence="3">Reverse transcriptase Ty1/copia-type domain-containing protein</fullName>
    </recommendedName>
</protein>
<dbReference type="AlphaFoldDB" id="A0A484L025"/>
<proteinExistence type="predicted"/>
<dbReference type="CDD" id="cd09272">
    <property type="entry name" value="RNase_HI_RT_Ty1"/>
    <property type="match status" value="1"/>
</dbReference>
<evidence type="ECO:0000313" key="1">
    <source>
        <dbReference type="EMBL" id="VFQ69809.1"/>
    </source>
</evidence>
<organism evidence="1 2">
    <name type="scientific">Cuscuta campestris</name>
    <dbReference type="NCBI Taxonomy" id="132261"/>
    <lineage>
        <taxon>Eukaryota</taxon>
        <taxon>Viridiplantae</taxon>
        <taxon>Streptophyta</taxon>
        <taxon>Embryophyta</taxon>
        <taxon>Tracheophyta</taxon>
        <taxon>Spermatophyta</taxon>
        <taxon>Magnoliopsida</taxon>
        <taxon>eudicotyledons</taxon>
        <taxon>Gunneridae</taxon>
        <taxon>Pentapetalae</taxon>
        <taxon>asterids</taxon>
        <taxon>lamiids</taxon>
        <taxon>Solanales</taxon>
        <taxon>Convolvulaceae</taxon>
        <taxon>Cuscuteae</taxon>
        <taxon>Cuscuta</taxon>
        <taxon>Cuscuta subgen. Grammica</taxon>
        <taxon>Cuscuta sect. Cleistogrammica</taxon>
    </lineage>
</organism>
<dbReference type="EMBL" id="OOIL02000846">
    <property type="protein sequence ID" value="VFQ69809.1"/>
    <property type="molecule type" value="Genomic_DNA"/>
</dbReference>